<keyword evidence="2" id="KW-1133">Transmembrane helix</keyword>
<dbReference type="Proteomes" id="UP000629098">
    <property type="component" value="Unassembled WGS sequence"/>
</dbReference>
<evidence type="ECO:0000256" key="2">
    <source>
        <dbReference type="SAM" id="Phobius"/>
    </source>
</evidence>
<protein>
    <submittedName>
        <fullName evidence="3">Uncharacterized protein</fullName>
    </submittedName>
</protein>
<name>A0A8J6XES7_9CYAN</name>
<accession>A0A8J6XES7</accession>
<dbReference type="RefSeq" id="WP_190825439.1">
    <property type="nucleotide sequence ID" value="NZ_CAWPPI010000013.1"/>
</dbReference>
<comment type="caution">
    <text evidence="3">The sequence shown here is derived from an EMBL/GenBank/DDBJ whole genome shotgun (WGS) entry which is preliminary data.</text>
</comment>
<keyword evidence="2" id="KW-0812">Transmembrane</keyword>
<sequence>MDSQEEPQVKATMELSPVAKTLVGVITSIIGFLSISTWNTVNNSALDIARLQVKSTIIEEKISNIKDTYQEKNEDTNKRITTLEARMIAIEKRTKRNK</sequence>
<evidence type="ECO:0000313" key="3">
    <source>
        <dbReference type="EMBL" id="MBD2771146.1"/>
    </source>
</evidence>
<dbReference type="EMBL" id="JACXAE010000013">
    <property type="protein sequence ID" value="MBD2771146.1"/>
    <property type="molecule type" value="Genomic_DNA"/>
</dbReference>
<feature type="coiled-coil region" evidence="1">
    <location>
        <begin position="66"/>
        <end position="93"/>
    </location>
</feature>
<keyword evidence="2" id="KW-0472">Membrane</keyword>
<dbReference type="AlphaFoldDB" id="A0A8J6XES7"/>
<reference evidence="3" key="1">
    <citation type="submission" date="2020-09" db="EMBL/GenBank/DDBJ databases">
        <title>Iningainema tapete sp. nov. (Scytonemataceae, Cyanobacteria) from greenhouses in central Florida (USA) produces two types of nodularin with biosynthetic potential for microcystin-LR and anabaenopeptins.</title>
        <authorList>
            <person name="Berthold D.E."/>
            <person name="Lefler F.W."/>
            <person name="Huang I.-S."/>
            <person name="Abdulla H."/>
            <person name="Zimba P.V."/>
            <person name="Laughinghouse H.D. IV."/>
        </authorList>
    </citation>
    <scope>NUCLEOTIDE SEQUENCE</scope>
    <source>
        <strain evidence="3">BLCCT55</strain>
    </source>
</reference>
<keyword evidence="4" id="KW-1185">Reference proteome</keyword>
<feature type="transmembrane region" description="Helical" evidence="2">
    <location>
        <begin position="22"/>
        <end position="41"/>
    </location>
</feature>
<evidence type="ECO:0000313" key="4">
    <source>
        <dbReference type="Proteomes" id="UP000629098"/>
    </source>
</evidence>
<evidence type="ECO:0000256" key="1">
    <source>
        <dbReference type="SAM" id="Coils"/>
    </source>
</evidence>
<gene>
    <name evidence="3" type="ORF">ICL16_03160</name>
</gene>
<organism evidence="3 4">
    <name type="scientific">Iningainema tapete BLCC-T55</name>
    <dbReference type="NCBI Taxonomy" id="2748662"/>
    <lineage>
        <taxon>Bacteria</taxon>
        <taxon>Bacillati</taxon>
        <taxon>Cyanobacteriota</taxon>
        <taxon>Cyanophyceae</taxon>
        <taxon>Nostocales</taxon>
        <taxon>Scytonemataceae</taxon>
        <taxon>Iningainema tapete</taxon>
    </lineage>
</organism>
<keyword evidence="1" id="KW-0175">Coiled coil</keyword>
<proteinExistence type="predicted"/>